<comment type="caution">
    <text evidence="3">The sequence shown here is derived from an EMBL/GenBank/DDBJ whole genome shotgun (WGS) entry which is preliminary data.</text>
</comment>
<evidence type="ECO:0008006" key="5">
    <source>
        <dbReference type="Google" id="ProtNLM"/>
    </source>
</evidence>
<dbReference type="InterPro" id="IPR040256">
    <property type="entry name" value="At4g02000-like"/>
</dbReference>
<accession>A0A8T3AHK9</accession>
<organism evidence="3 4">
    <name type="scientific">Dendrobium nobile</name>
    <name type="common">Orchid</name>
    <dbReference type="NCBI Taxonomy" id="94219"/>
    <lineage>
        <taxon>Eukaryota</taxon>
        <taxon>Viridiplantae</taxon>
        <taxon>Streptophyta</taxon>
        <taxon>Embryophyta</taxon>
        <taxon>Tracheophyta</taxon>
        <taxon>Spermatophyta</taxon>
        <taxon>Magnoliopsida</taxon>
        <taxon>Liliopsida</taxon>
        <taxon>Asparagales</taxon>
        <taxon>Orchidaceae</taxon>
        <taxon>Epidendroideae</taxon>
        <taxon>Malaxideae</taxon>
        <taxon>Dendrobiinae</taxon>
        <taxon>Dendrobium</taxon>
    </lineage>
</organism>
<dbReference type="AlphaFoldDB" id="A0A8T3AHK9"/>
<dbReference type="InterPro" id="IPR025558">
    <property type="entry name" value="DUF4283"/>
</dbReference>
<name>A0A8T3AHK9_DENNO</name>
<dbReference type="Proteomes" id="UP000829196">
    <property type="component" value="Unassembled WGS sequence"/>
</dbReference>
<evidence type="ECO:0000313" key="4">
    <source>
        <dbReference type="Proteomes" id="UP000829196"/>
    </source>
</evidence>
<sequence length="228" mass="25849">MNSEKEIANSKILSNSIVLKVLGKNVSFSICSIALRKQWNRFGNFHMTSLGLNWILCSFKTSEAMEEVLSGGPWYIGDHIVGLDKWSPSFSPSSLRVLSAPVWVRLPFLMLNCWDEVNIARITSRIGTPMFLDGNSLNWGKKEYACICVRVNLEYKLPSGVWVDGLGGRFFQKVEYEKLSSFYFHCARIGHLEANCPECVFKYAIHNVPVNSIHQNNPPHNTQENYGP</sequence>
<gene>
    <name evidence="3" type="ORF">KFK09_021951</name>
</gene>
<feature type="domain" description="DUF4283" evidence="1">
    <location>
        <begin position="13"/>
        <end position="93"/>
    </location>
</feature>
<keyword evidence="4" id="KW-1185">Reference proteome</keyword>
<protein>
    <recommendedName>
        <fullName evidence="5">DUF4283 domain-containing protein</fullName>
    </recommendedName>
</protein>
<feature type="domain" description="Zinc knuckle CX2CX4HX4C" evidence="2">
    <location>
        <begin position="175"/>
        <end position="197"/>
    </location>
</feature>
<dbReference type="PANTHER" id="PTHR31286:SF99">
    <property type="entry name" value="DUF4283 DOMAIN-CONTAINING PROTEIN"/>
    <property type="match status" value="1"/>
</dbReference>
<dbReference type="Pfam" id="PF14111">
    <property type="entry name" value="DUF4283"/>
    <property type="match status" value="1"/>
</dbReference>
<reference evidence="3" key="1">
    <citation type="journal article" date="2022" name="Front. Genet.">
        <title>Chromosome-Scale Assembly of the Dendrobium nobile Genome Provides Insights Into the Molecular Mechanism of the Biosynthesis of the Medicinal Active Ingredient of Dendrobium.</title>
        <authorList>
            <person name="Xu Q."/>
            <person name="Niu S.-C."/>
            <person name="Li K.-L."/>
            <person name="Zheng P.-J."/>
            <person name="Zhang X.-J."/>
            <person name="Jia Y."/>
            <person name="Liu Y."/>
            <person name="Niu Y.-X."/>
            <person name="Yu L.-H."/>
            <person name="Chen D.-F."/>
            <person name="Zhang G.-Q."/>
        </authorList>
    </citation>
    <scope>NUCLEOTIDE SEQUENCE</scope>
    <source>
        <tissue evidence="3">Leaf</tissue>
    </source>
</reference>
<proteinExistence type="predicted"/>
<dbReference type="InterPro" id="IPR025836">
    <property type="entry name" value="Zn_knuckle_CX2CX4HX4C"/>
</dbReference>
<dbReference type="PANTHER" id="PTHR31286">
    <property type="entry name" value="GLYCINE-RICH CELL WALL STRUCTURAL PROTEIN 1.8-LIKE"/>
    <property type="match status" value="1"/>
</dbReference>
<dbReference type="Pfam" id="PF14392">
    <property type="entry name" value="zf-CCHC_4"/>
    <property type="match status" value="1"/>
</dbReference>
<dbReference type="OrthoDB" id="786973at2759"/>
<evidence type="ECO:0000259" key="1">
    <source>
        <dbReference type="Pfam" id="PF14111"/>
    </source>
</evidence>
<dbReference type="EMBL" id="JAGYWB010000016">
    <property type="protein sequence ID" value="KAI0495648.1"/>
    <property type="molecule type" value="Genomic_DNA"/>
</dbReference>
<evidence type="ECO:0000313" key="3">
    <source>
        <dbReference type="EMBL" id="KAI0495648.1"/>
    </source>
</evidence>
<evidence type="ECO:0000259" key="2">
    <source>
        <dbReference type="Pfam" id="PF14392"/>
    </source>
</evidence>